<dbReference type="PROSITE" id="PS50110">
    <property type="entry name" value="RESPONSE_REGULATORY"/>
    <property type="match status" value="2"/>
</dbReference>
<evidence type="ECO:0000256" key="10">
    <source>
        <dbReference type="ARBA" id="ARBA00022840"/>
    </source>
</evidence>
<dbReference type="SUPFAM" id="SSF47226">
    <property type="entry name" value="Histidine-containing phosphotransfer domain, HPT domain"/>
    <property type="match status" value="1"/>
</dbReference>
<evidence type="ECO:0000256" key="18">
    <source>
        <dbReference type="SAM" id="Coils"/>
    </source>
</evidence>
<dbReference type="PROSITE" id="PS50113">
    <property type="entry name" value="PAC"/>
    <property type="match status" value="1"/>
</dbReference>
<comment type="subunit">
    <text evidence="14">At low DSF concentrations, interacts with RpfF.</text>
</comment>
<dbReference type="InterPro" id="IPR003594">
    <property type="entry name" value="HATPase_dom"/>
</dbReference>
<dbReference type="CDD" id="cd16922">
    <property type="entry name" value="HATPase_EvgS-ArcB-TorS-like"/>
    <property type="match status" value="1"/>
</dbReference>
<dbReference type="AlphaFoldDB" id="A0A286R9W2"/>
<dbReference type="FunFam" id="1.10.287.130:FF:000002">
    <property type="entry name" value="Two-component osmosensing histidine kinase"/>
    <property type="match status" value="1"/>
</dbReference>
<name>A0A286R9W2_9BACT</name>
<dbReference type="Pfam" id="PF03924">
    <property type="entry name" value="CHASE"/>
    <property type="match status" value="1"/>
</dbReference>
<keyword evidence="28" id="KW-1185">Reference proteome</keyword>
<evidence type="ECO:0000256" key="17">
    <source>
        <dbReference type="PROSITE-ProRule" id="PRU00169"/>
    </source>
</evidence>
<dbReference type="InterPro" id="IPR000700">
    <property type="entry name" value="PAS-assoc_C"/>
</dbReference>
<evidence type="ECO:0000256" key="15">
    <source>
        <dbReference type="ARBA" id="ARBA00068150"/>
    </source>
</evidence>
<dbReference type="InterPro" id="IPR003661">
    <property type="entry name" value="HisK_dim/P_dom"/>
</dbReference>
<dbReference type="SMART" id="SM00388">
    <property type="entry name" value="HisKA"/>
    <property type="match status" value="1"/>
</dbReference>
<dbReference type="InterPro" id="IPR008207">
    <property type="entry name" value="Sig_transdc_His_kin_Hpt_dom"/>
</dbReference>
<dbReference type="Pfam" id="PF00512">
    <property type="entry name" value="HisKA"/>
    <property type="match status" value="1"/>
</dbReference>
<dbReference type="CDD" id="cd00130">
    <property type="entry name" value="PAS"/>
    <property type="match status" value="1"/>
</dbReference>
<keyword evidence="12" id="KW-0902">Two-component regulatory system</keyword>
<evidence type="ECO:0000259" key="22">
    <source>
        <dbReference type="PROSITE" id="PS50110"/>
    </source>
</evidence>
<feature type="domain" description="Histidine kinase" evidence="21">
    <location>
        <begin position="572"/>
        <end position="793"/>
    </location>
</feature>
<feature type="coiled-coil region" evidence="18">
    <location>
        <begin position="545"/>
        <end position="572"/>
    </location>
</feature>
<keyword evidence="5 17" id="KW-0597">Phosphoprotein</keyword>
<dbReference type="EMBL" id="CP018477">
    <property type="protein sequence ID" value="ASV72752.1"/>
    <property type="molecule type" value="Genomic_DNA"/>
</dbReference>
<dbReference type="Gene3D" id="1.20.120.160">
    <property type="entry name" value="HPT domain"/>
    <property type="match status" value="1"/>
</dbReference>
<dbReference type="PROSITE" id="PS50839">
    <property type="entry name" value="CHASE"/>
    <property type="match status" value="1"/>
</dbReference>
<dbReference type="NCBIfam" id="TIGR00229">
    <property type="entry name" value="sensory_box"/>
    <property type="match status" value="1"/>
</dbReference>
<dbReference type="InterPro" id="IPR036890">
    <property type="entry name" value="HATPase_C_sf"/>
</dbReference>
<dbReference type="Proteomes" id="UP000215086">
    <property type="component" value="Chromosome"/>
</dbReference>
<sequence length="1275" mass="142700">MVDGTLPRQGRRRFRFTLWLVTGTVFVLGLAITVYVWRITVQREVGRIGGQFAGQLSAQVRDLEFNLRRAEEFVRFLAAFFASSEDVHREEFREFCHPQFEQFPAVDFVLWAPRVHSDELLAFLDLAENHGVLQLNLWEVAPSGEPRPLGSRPIYFPILYIEPSPLLDRLVGLDLFSLREWQPVLEGGCAAQPYRTFLLPKIGVLDPSQWQEKVGEEVAKSQGAVRKAAHAASKIPSDWLAQRWLVFATPVFHGTPVPAQPTDRMVQCQGVLVAVVDVEKLLQPLANWAFAENVSIVVEDGSSPGKPETLLEANVREKSQWEALQGVPRFERRIQLDDRDWRIRAEVSPEYLAARRGPGSWAVLITGALCSLLLSFYINLLGGRSIRTEELVAQRTWELLQVNKRLEEANRRLEEEIRFREKIERELRDSEALYASLVENLPVHVLRKDREGHFTFANSSFCRLLGLSKEEILGKTDFDFYPPDLASKYRRDDRRVMETGELFEDIEEYEKHGETRYVQVLKSPVHDALGQVIGVQVVFWDVTEKVAVQRALEKAKEAAEEASRAKSEFLANMSHEIRTPMNAILGMAQLLEQTPLSPEQREYIRIIRESGDTLLALINSILDFSKIEAGRLELDAVEFSLREVVGDTMKALAVRAHRKQLELACRIAAEVPDQLVGDPMRLRQVLINLVDNAIKFTEQGEVVVEVVPKERQEREAVLEFVVRDTGIGIPREKQKRIFEAFEQADQSMTRRYGGTGLGLAICQRLVNLMGGQIELESEPGRGSTFRFTARFQIPSAAPAAPPTPELDTFGTRQILVVDDHATNRRILAEMLASWGLEAVLAASGAEALKIMEQAEHAPPPVVITDVRMPQMDGYQLVAELRKRYPADKVAIIVLSSEDRPGDTELFRRMDVAGVLRKPVKQSELYNVLAEVLGLQFRPATPVTIPPSFPELSPLRVLLVEDSPFNQKVAIGLLEKHGHHVTTVSNGKEALEALADGEFDLILMDIQMPEMDGLTATKEIRAREARLGLPRIPIIAMTAHALKGDREQALSAGMDGYIAKPFIAAEFFQTIADVIHEVRGVHVGETQVMPVIDSTAAGQTVRADTQGPSRASDKTIAETSSVPISSAPSPKALVDWQHALRSAGGDPDLLRELIVTFREDMPRQLQALEEALERRDWSTARRAAHTLGGAFRHFGAKTAAEVAYELEKTFKEFETGGVPSVEAFGKTDREADCSARLQRLRDLLQQVLNELGQGENIPRLVSSRKEPSPGNAASET</sequence>
<dbReference type="SMART" id="SM01079">
    <property type="entry name" value="CHASE"/>
    <property type="match status" value="1"/>
</dbReference>
<feature type="domain" description="PAS" evidence="23">
    <location>
        <begin position="430"/>
        <end position="500"/>
    </location>
</feature>
<dbReference type="Gene3D" id="3.30.450.20">
    <property type="entry name" value="PAS domain"/>
    <property type="match status" value="1"/>
</dbReference>
<evidence type="ECO:0000256" key="8">
    <source>
        <dbReference type="ARBA" id="ARBA00022741"/>
    </source>
</evidence>
<keyword evidence="4" id="KW-1003">Cell membrane</keyword>
<feature type="domain" description="HPt" evidence="26">
    <location>
        <begin position="1145"/>
        <end position="1250"/>
    </location>
</feature>
<feature type="modified residue" description="4-aspartylphosphate" evidence="17">
    <location>
        <position position="1004"/>
    </location>
</feature>
<evidence type="ECO:0000259" key="25">
    <source>
        <dbReference type="PROSITE" id="PS50839"/>
    </source>
</evidence>
<keyword evidence="7 20" id="KW-0812">Transmembrane</keyword>
<dbReference type="PROSITE" id="PS50894">
    <property type="entry name" value="HPT"/>
    <property type="match status" value="1"/>
</dbReference>
<dbReference type="InterPro" id="IPR042240">
    <property type="entry name" value="CHASE_sf"/>
</dbReference>
<dbReference type="InterPro" id="IPR035965">
    <property type="entry name" value="PAS-like_dom_sf"/>
</dbReference>
<dbReference type="SUPFAM" id="SSF47384">
    <property type="entry name" value="Homodimeric domain of signal transducing histidine kinase"/>
    <property type="match status" value="1"/>
</dbReference>
<evidence type="ECO:0000256" key="19">
    <source>
        <dbReference type="SAM" id="MobiDB-lite"/>
    </source>
</evidence>
<evidence type="ECO:0000259" key="21">
    <source>
        <dbReference type="PROSITE" id="PS50109"/>
    </source>
</evidence>
<dbReference type="Gene3D" id="3.30.565.10">
    <property type="entry name" value="Histidine kinase-like ATPase, C-terminal domain"/>
    <property type="match status" value="1"/>
</dbReference>
<evidence type="ECO:0000259" key="24">
    <source>
        <dbReference type="PROSITE" id="PS50113"/>
    </source>
</evidence>
<keyword evidence="11 20" id="KW-1133">Transmembrane helix</keyword>
<gene>
    <name evidence="27" type="ORF">THTE_0150</name>
</gene>
<dbReference type="Gene3D" id="3.30.450.350">
    <property type="entry name" value="CHASE domain"/>
    <property type="match status" value="1"/>
</dbReference>
<organism evidence="27 28">
    <name type="scientific">Thermogutta terrifontis</name>
    <dbReference type="NCBI Taxonomy" id="1331910"/>
    <lineage>
        <taxon>Bacteria</taxon>
        <taxon>Pseudomonadati</taxon>
        <taxon>Planctomycetota</taxon>
        <taxon>Planctomycetia</taxon>
        <taxon>Pirellulales</taxon>
        <taxon>Thermoguttaceae</taxon>
        <taxon>Thermogutta</taxon>
    </lineage>
</organism>
<feature type="region of interest" description="Disordered" evidence="19">
    <location>
        <begin position="1254"/>
        <end position="1275"/>
    </location>
</feature>
<accession>A0A286R9W2</accession>
<evidence type="ECO:0000313" key="28">
    <source>
        <dbReference type="Proteomes" id="UP000215086"/>
    </source>
</evidence>
<comment type="catalytic activity">
    <reaction evidence="1">
        <text>ATP + protein L-histidine = ADP + protein N-phospho-L-histidine.</text>
        <dbReference type="EC" id="2.7.13.3"/>
    </reaction>
</comment>
<dbReference type="PROSITE" id="PS50112">
    <property type="entry name" value="PAS"/>
    <property type="match status" value="1"/>
</dbReference>
<dbReference type="InterPro" id="IPR036641">
    <property type="entry name" value="HPT_dom_sf"/>
</dbReference>
<evidence type="ECO:0000259" key="26">
    <source>
        <dbReference type="PROSITE" id="PS50894"/>
    </source>
</evidence>
<dbReference type="Pfam" id="PF02518">
    <property type="entry name" value="HATPase_c"/>
    <property type="match status" value="1"/>
</dbReference>
<dbReference type="PANTHER" id="PTHR45339">
    <property type="entry name" value="HYBRID SIGNAL TRANSDUCTION HISTIDINE KINASE J"/>
    <property type="match status" value="1"/>
</dbReference>
<dbReference type="SMART" id="SM00387">
    <property type="entry name" value="HATPase_c"/>
    <property type="match status" value="1"/>
</dbReference>
<dbReference type="InterPro" id="IPR005467">
    <property type="entry name" value="His_kinase_dom"/>
</dbReference>
<keyword evidence="18" id="KW-0175">Coiled coil</keyword>
<comment type="subcellular location">
    <subcellularLocation>
        <location evidence="2">Cell membrane</location>
        <topology evidence="2">Multi-pass membrane protein</topology>
    </subcellularLocation>
</comment>
<evidence type="ECO:0000256" key="4">
    <source>
        <dbReference type="ARBA" id="ARBA00022475"/>
    </source>
</evidence>
<keyword evidence="9 27" id="KW-0418">Kinase</keyword>
<dbReference type="Pfam" id="PF01627">
    <property type="entry name" value="Hpt"/>
    <property type="match status" value="1"/>
</dbReference>
<dbReference type="Gene3D" id="1.10.287.130">
    <property type="match status" value="1"/>
</dbReference>
<dbReference type="InterPro" id="IPR036097">
    <property type="entry name" value="HisK_dim/P_sf"/>
</dbReference>
<dbReference type="InterPro" id="IPR004358">
    <property type="entry name" value="Sig_transdc_His_kin-like_C"/>
</dbReference>
<dbReference type="SMART" id="SM00091">
    <property type="entry name" value="PAS"/>
    <property type="match status" value="1"/>
</dbReference>
<dbReference type="PANTHER" id="PTHR45339:SF1">
    <property type="entry name" value="HYBRID SIGNAL TRANSDUCTION HISTIDINE KINASE J"/>
    <property type="match status" value="1"/>
</dbReference>
<evidence type="ECO:0000313" key="27">
    <source>
        <dbReference type="EMBL" id="ASV72752.1"/>
    </source>
</evidence>
<keyword evidence="6 27" id="KW-0808">Transferase</keyword>
<dbReference type="InterPro" id="IPR011006">
    <property type="entry name" value="CheY-like_superfamily"/>
</dbReference>
<dbReference type="CDD" id="cd17546">
    <property type="entry name" value="REC_hyHK_CKI1_RcsC-like"/>
    <property type="match status" value="1"/>
</dbReference>
<feature type="region of interest" description="Disordered" evidence="19">
    <location>
        <begin position="1096"/>
        <end position="1127"/>
    </location>
</feature>
<feature type="modified residue" description="Phosphohistidine" evidence="16">
    <location>
        <position position="1184"/>
    </location>
</feature>
<evidence type="ECO:0000256" key="7">
    <source>
        <dbReference type="ARBA" id="ARBA00022692"/>
    </source>
</evidence>
<dbReference type="InterPro" id="IPR006189">
    <property type="entry name" value="CHASE_dom"/>
</dbReference>
<evidence type="ECO:0000256" key="12">
    <source>
        <dbReference type="ARBA" id="ARBA00023012"/>
    </source>
</evidence>
<dbReference type="FunFam" id="3.30.565.10:FF:000010">
    <property type="entry name" value="Sensor histidine kinase RcsC"/>
    <property type="match status" value="1"/>
</dbReference>
<feature type="compositionally biased region" description="Polar residues" evidence="19">
    <location>
        <begin position="1096"/>
        <end position="1108"/>
    </location>
</feature>
<dbReference type="Gene3D" id="3.40.50.2300">
    <property type="match status" value="2"/>
</dbReference>
<evidence type="ECO:0000256" key="5">
    <source>
        <dbReference type="ARBA" id="ARBA00022553"/>
    </source>
</evidence>
<keyword evidence="8" id="KW-0547">Nucleotide-binding</keyword>
<evidence type="ECO:0000256" key="2">
    <source>
        <dbReference type="ARBA" id="ARBA00004651"/>
    </source>
</evidence>
<dbReference type="SMART" id="SM00448">
    <property type="entry name" value="REC"/>
    <property type="match status" value="2"/>
</dbReference>
<evidence type="ECO:0000256" key="14">
    <source>
        <dbReference type="ARBA" id="ARBA00064003"/>
    </source>
</evidence>
<feature type="transmembrane region" description="Helical" evidence="20">
    <location>
        <begin position="16"/>
        <end position="37"/>
    </location>
</feature>
<feature type="modified residue" description="4-aspartylphosphate" evidence="17">
    <location>
        <position position="865"/>
    </location>
</feature>
<evidence type="ECO:0000256" key="11">
    <source>
        <dbReference type="ARBA" id="ARBA00022989"/>
    </source>
</evidence>
<dbReference type="InterPro" id="IPR001789">
    <property type="entry name" value="Sig_transdc_resp-reg_receiver"/>
</dbReference>
<dbReference type="InterPro" id="IPR000014">
    <property type="entry name" value="PAS"/>
</dbReference>
<dbReference type="SMART" id="SM00073">
    <property type="entry name" value="HPT"/>
    <property type="match status" value="1"/>
</dbReference>
<dbReference type="KEGG" id="ttf:THTE_0150"/>
<dbReference type="SUPFAM" id="SSF55785">
    <property type="entry name" value="PYP-like sensor domain (PAS domain)"/>
    <property type="match status" value="1"/>
</dbReference>
<reference evidence="27 28" key="1">
    <citation type="journal article" name="Front. Microbiol.">
        <title>Sugar Metabolism of the First Thermophilic Planctomycete Thermogutta terrifontis: Comparative Genomic and Transcriptomic Approaches.</title>
        <authorList>
            <person name="Elcheninov A.G."/>
            <person name="Menzel P."/>
            <person name="Gudbergsdottir S.R."/>
            <person name="Slesarev A.I."/>
            <person name="Kadnikov V.V."/>
            <person name="Krogh A."/>
            <person name="Bonch-Osmolovskaya E.A."/>
            <person name="Peng X."/>
            <person name="Kublanov I.V."/>
        </authorList>
    </citation>
    <scope>NUCLEOTIDE SEQUENCE [LARGE SCALE GENOMIC DNA]</scope>
    <source>
        <strain evidence="27 28">R1</strain>
    </source>
</reference>
<dbReference type="CDD" id="cd00156">
    <property type="entry name" value="REC"/>
    <property type="match status" value="1"/>
</dbReference>
<evidence type="ECO:0000256" key="1">
    <source>
        <dbReference type="ARBA" id="ARBA00000085"/>
    </source>
</evidence>
<dbReference type="EC" id="2.7.13.3" evidence="3"/>
<proteinExistence type="predicted"/>
<feature type="domain" description="PAC" evidence="24">
    <location>
        <begin position="502"/>
        <end position="554"/>
    </location>
</feature>
<feature type="domain" description="Response regulatory" evidence="22">
    <location>
        <begin position="955"/>
        <end position="1074"/>
    </location>
</feature>
<evidence type="ECO:0000256" key="6">
    <source>
        <dbReference type="ARBA" id="ARBA00022679"/>
    </source>
</evidence>
<evidence type="ECO:0000256" key="9">
    <source>
        <dbReference type="ARBA" id="ARBA00022777"/>
    </source>
</evidence>
<dbReference type="PRINTS" id="PR00344">
    <property type="entry name" value="BCTRLSENSOR"/>
</dbReference>
<dbReference type="GO" id="GO:0005886">
    <property type="term" value="C:plasma membrane"/>
    <property type="evidence" value="ECO:0007669"/>
    <property type="project" value="UniProtKB-SubCell"/>
</dbReference>
<feature type="domain" description="Response regulatory" evidence="22">
    <location>
        <begin position="813"/>
        <end position="932"/>
    </location>
</feature>
<keyword evidence="10" id="KW-0067">ATP-binding</keyword>
<dbReference type="SUPFAM" id="SSF55874">
    <property type="entry name" value="ATPase domain of HSP90 chaperone/DNA topoisomerase II/histidine kinase"/>
    <property type="match status" value="1"/>
</dbReference>
<evidence type="ECO:0000259" key="23">
    <source>
        <dbReference type="PROSITE" id="PS50112"/>
    </source>
</evidence>
<feature type="domain" description="CHASE" evidence="25">
    <location>
        <begin position="83"/>
        <end position="344"/>
    </location>
</feature>
<dbReference type="Pfam" id="PF08448">
    <property type="entry name" value="PAS_4"/>
    <property type="match status" value="1"/>
</dbReference>
<dbReference type="Pfam" id="PF00072">
    <property type="entry name" value="Response_reg"/>
    <property type="match status" value="2"/>
</dbReference>
<feature type="transmembrane region" description="Helical" evidence="20">
    <location>
        <begin position="361"/>
        <end position="380"/>
    </location>
</feature>
<dbReference type="InterPro" id="IPR013656">
    <property type="entry name" value="PAS_4"/>
</dbReference>
<evidence type="ECO:0000256" key="3">
    <source>
        <dbReference type="ARBA" id="ARBA00012438"/>
    </source>
</evidence>
<feature type="coiled-coil region" evidence="18">
    <location>
        <begin position="396"/>
        <end position="440"/>
    </location>
</feature>
<evidence type="ECO:0000256" key="20">
    <source>
        <dbReference type="SAM" id="Phobius"/>
    </source>
</evidence>
<keyword evidence="13 20" id="KW-0472">Membrane</keyword>
<dbReference type="PROSITE" id="PS50109">
    <property type="entry name" value="HIS_KIN"/>
    <property type="match status" value="1"/>
</dbReference>
<dbReference type="GO" id="GO:0000155">
    <property type="term" value="F:phosphorelay sensor kinase activity"/>
    <property type="evidence" value="ECO:0007669"/>
    <property type="project" value="InterPro"/>
</dbReference>
<protein>
    <recommendedName>
        <fullName evidence="15">Sensory/regulatory protein RpfC</fullName>
        <ecNumber evidence="3">2.7.13.3</ecNumber>
    </recommendedName>
</protein>
<dbReference type="CDD" id="cd00082">
    <property type="entry name" value="HisKA"/>
    <property type="match status" value="1"/>
</dbReference>
<dbReference type="GO" id="GO:0005524">
    <property type="term" value="F:ATP binding"/>
    <property type="evidence" value="ECO:0007669"/>
    <property type="project" value="UniProtKB-KW"/>
</dbReference>
<feature type="compositionally biased region" description="Polar residues" evidence="19">
    <location>
        <begin position="1116"/>
        <end position="1127"/>
    </location>
</feature>
<dbReference type="SUPFAM" id="SSF52172">
    <property type="entry name" value="CheY-like"/>
    <property type="match status" value="2"/>
</dbReference>
<evidence type="ECO:0000256" key="13">
    <source>
        <dbReference type="ARBA" id="ARBA00023136"/>
    </source>
</evidence>
<evidence type="ECO:0000256" key="16">
    <source>
        <dbReference type="PROSITE-ProRule" id="PRU00110"/>
    </source>
</evidence>